<evidence type="ECO:0000313" key="7">
    <source>
        <dbReference type="EMBL" id="KAH7366255.1"/>
    </source>
</evidence>
<dbReference type="GO" id="GO:0051536">
    <property type="term" value="F:iron-sulfur cluster binding"/>
    <property type="evidence" value="ECO:0007669"/>
    <property type="project" value="UniProtKB-KW"/>
</dbReference>
<dbReference type="Pfam" id="PF00226">
    <property type="entry name" value="DnaJ"/>
    <property type="match status" value="1"/>
</dbReference>
<dbReference type="PANTHER" id="PTHR44579">
    <property type="entry name" value="OS01G0730500 PROTEIN"/>
    <property type="match status" value="1"/>
</dbReference>
<dbReference type="OrthoDB" id="376357at2759"/>
<evidence type="ECO:0000256" key="4">
    <source>
        <dbReference type="SAM" id="MobiDB-lite"/>
    </source>
</evidence>
<dbReference type="OMA" id="CMFINDI"/>
<feature type="domain" description="4Fe-4S ferredoxin-type" evidence="6">
    <location>
        <begin position="204"/>
        <end position="232"/>
    </location>
</feature>
<dbReference type="InterPro" id="IPR017896">
    <property type="entry name" value="4Fe4S_Fe-S-bd"/>
</dbReference>
<keyword evidence="2" id="KW-0408">Iron</keyword>
<dbReference type="InterPro" id="IPR036869">
    <property type="entry name" value="J_dom_sf"/>
</dbReference>
<keyword evidence="3" id="KW-0411">Iron-sulfur</keyword>
<dbReference type="Gene3D" id="3.30.70.20">
    <property type="match status" value="1"/>
</dbReference>
<dbReference type="Pfam" id="PF13370">
    <property type="entry name" value="Fer4_13"/>
    <property type="match status" value="1"/>
</dbReference>
<protein>
    <submittedName>
        <fullName evidence="7">Uncharacterized protein</fullName>
    </submittedName>
</protein>
<accession>A0A8T2SQS1</accession>
<reference evidence="7" key="1">
    <citation type="submission" date="2021-08" db="EMBL/GenBank/DDBJ databases">
        <title>WGS assembly of Ceratopteris richardii.</title>
        <authorList>
            <person name="Marchant D.B."/>
            <person name="Chen G."/>
            <person name="Jenkins J."/>
            <person name="Shu S."/>
            <person name="Leebens-Mack J."/>
            <person name="Grimwood J."/>
            <person name="Schmutz J."/>
            <person name="Soltis P."/>
            <person name="Soltis D."/>
            <person name="Chen Z.-H."/>
        </authorList>
    </citation>
    <scope>NUCLEOTIDE SEQUENCE</scope>
    <source>
        <strain evidence="7">Whitten #5841</strain>
        <tissue evidence="7">Leaf</tissue>
    </source>
</reference>
<name>A0A8T2SQS1_CERRI</name>
<dbReference type="PROSITE" id="PS50076">
    <property type="entry name" value="DNAJ_2"/>
    <property type="match status" value="1"/>
</dbReference>
<evidence type="ECO:0000256" key="3">
    <source>
        <dbReference type="ARBA" id="ARBA00023014"/>
    </source>
</evidence>
<dbReference type="GO" id="GO:0005506">
    <property type="term" value="F:iron ion binding"/>
    <property type="evidence" value="ECO:0007669"/>
    <property type="project" value="InterPro"/>
</dbReference>
<organism evidence="7 8">
    <name type="scientific">Ceratopteris richardii</name>
    <name type="common">Triangle waterfern</name>
    <dbReference type="NCBI Taxonomy" id="49495"/>
    <lineage>
        <taxon>Eukaryota</taxon>
        <taxon>Viridiplantae</taxon>
        <taxon>Streptophyta</taxon>
        <taxon>Embryophyta</taxon>
        <taxon>Tracheophyta</taxon>
        <taxon>Polypodiopsida</taxon>
        <taxon>Polypodiidae</taxon>
        <taxon>Polypodiales</taxon>
        <taxon>Pteridineae</taxon>
        <taxon>Pteridaceae</taxon>
        <taxon>Parkerioideae</taxon>
        <taxon>Ceratopteris</taxon>
    </lineage>
</organism>
<dbReference type="AlphaFoldDB" id="A0A8T2SQS1"/>
<evidence type="ECO:0000259" key="6">
    <source>
        <dbReference type="PROSITE" id="PS51379"/>
    </source>
</evidence>
<dbReference type="PROSITE" id="PS51379">
    <property type="entry name" value="4FE4S_FER_2"/>
    <property type="match status" value="1"/>
</dbReference>
<keyword evidence="8" id="KW-1185">Reference proteome</keyword>
<keyword evidence="1" id="KW-0479">Metal-binding</keyword>
<dbReference type="PRINTS" id="PR00625">
    <property type="entry name" value="JDOMAIN"/>
</dbReference>
<evidence type="ECO:0000313" key="8">
    <source>
        <dbReference type="Proteomes" id="UP000825935"/>
    </source>
</evidence>
<dbReference type="CDD" id="cd06257">
    <property type="entry name" value="DnaJ"/>
    <property type="match status" value="1"/>
</dbReference>
<feature type="domain" description="J" evidence="5">
    <location>
        <begin position="101"/>
        <end position="186"/>
    </location>
</feature>
<comment type="caution">
    <text evidence="7">The sequence shown here is derived from an EMBL/GenBank/DDBJ whole genome shotgun (WGS) entry which is preliminary data.</text>
</comment>
<dbReference type="SUPFAM" id="SSF46565">
    <property type="entry name" value="Chaperone J-domain"/>
    <property type="match status" value="1"/>
</dbReference>
<dbReference type="GO" id="GO:0009055">
    <property type="term" value="F:electron transfer activity"/>
    <property type="evidence" value="ECO:0007669"/>
    <property type="project" value="InterPro"/>
</dbReference>
<dbReference type="InterPro" id="IPR001080">
    <property type="entry name" value="3Fe4S_ferredoxin"/>
</dbReference>
<sequence length="405" mass="44995">MAISFEIRAFANPYTCSACSVSRSSDCIKASYLGFNKLAGSESALCDGRELNSSSRSSHHNFAHPSSRRPHSSAKVLVAAVGTSAAPETESDLKGDAIVDDYYSVLGLEQRFQNVLQSKEDHQEVEQVSHDATPEEIKKAYYSCMKACHPDLAGEKSETTEFCMFVNEVYEVLSDPVQRMVYDEINGYSLTSTNPFLDVSRPRDHVFVDEFSCIGCKNCANTAPKVFQIEEDFGRARAVSQCGRASVVQQAIETCPVDCIHWVTAPQLSLLEDEMRRVERVNVGVMLSGMGGRMASTDVFSSASSRWDKKQARAVEAAKVRKMKEKRNKDTGPWWQAWNQTADRNGSEDSAVDPELQARAAKAAAAARRWREYSRKGVDRRPIYNLPSYVTCESDEEIEGGMPDN</sequence>
<gene>
    <name evidence="7" type="ORF">KP509_18G070000</name>
</gene>
<feature type="region of interest" description="Disordered" evidence="4">
    <location>
        <begin position="49"/>
        <end position="71"/>
    </location>
</feature>
<dbReference type="SUPFAM" id="SSF54862">
    <property type="entry name" value="4Fe-4S ferredoxins"/>
    <property type="match status" value="1"/>
</dbReference>
<dbReference type="Proteomes" id="UP000825935">
    <property type="component" value="Chromosome 18"/>
</dbReference>
<proteinExistence type="predicted"/>
<dbReference type="PANTHER" id="PTHR44579:SF2">
    <property type="entry name" value="OS01G0730500 PROTEIN"/>
    <property type="match status" value="1"/>
</dbReference>
<feature type="compositionally biased region" description="Basic residues" evidence="4">
    <location>
        <begin position="57"/>
        <end position="71"/>
    </location>
</feature>
<dbReference type="Gene3D" id="1.10.287.110">
    <property type="entry name" value="DnaJ domain"/>
    <property type="match status" value="1"/>
</dbReference>
<dbReference type="EMBL" id="CM035423">
    <property type="protein sequence ID" value="KAH7366255.1"/>
    <property type="molecule type" value="Genomic_DNA"/>
</dbReference>
<dbReference type="SMART" id="SM00271">
    <property type="entry name" value="DnaJ"/>
    <property type="match status" value="1"/>
</dbReference>
<dbReference type="InterPro" id="IPR001623">
    <property type="entry name" value="DnaJ_domain"/>
</dbReference>
<evidence type="ECO:0000259" key="5">
    <source>
        <dbReference type="PROSITE" id="PS50076"/>
    </source>
</evidence>
<dbReference type="PRINTS" id="PR00352">
    <property type="entry name" value="3FE4SFRDOXIN"/>
</dbReference>
<evidence type="ECO:0000256" key="1">
    <source>
        <dbReference type="ARBA" id="ARBA00022723"/>
    </source>
</evidence>
<evidence type="ECO:0000256" key="2">
    <source>
        <dbReference type="ARBA" id="ARBA00023004"/>
    </source>
</evidence>